<accession>A0A1Y1WV36</accession>
<dbReference type="GO" id="GO:0046872">
    <property type="term" value="F:metal ion binding"/>
    <property type="evidence" value="ECO:0007669"/>
    <property type="project" value="UniProtKB-KW"/>
</dbReference>
<dbReference type="InterPro" id="IPR056263">
    <property type="entry name" value="RPN11_C"/>
</dbReference>
<dbReference type="AlphaFoldDB" id="A0A1Y1WV36"/>
<dbReference type="GO" id="GO:0006508">
    <property type="term" value="P:proteolysis"/>
    <property type="evidence" value="ECO:0007669"/>
    <property type="project" value="UniProtKB-KW"/>
</dbReference>
<dbReference type="Proteomes" id="UP000193498">
    <property type="component" value="Unassembled WGS sequence"/>
</dbReference>
<keyword evidence="9" id="KW-1185">Reference proteome</keyword>
<evidence type="ECO:0000256" key="6">
    <source>
        <dbReference type="SAM" id="MobiDB-lite"/>
    </source>
</evidence>
<dbReference type="Pfam" id="PF23594">
    <property type="entry name" value="RPN11_C"/>
    <property type="match status" value="1"/>
</dbReference>
<protein>
    <recommendedName>
        <fullName evidence="7">26S proteasome regulatory subunit RPN11 C-terminal domain-containing protein</fullName>
    </recommendedName>
</protein>
<dbReference type="OrthoDB" id="605656at2759"/>
<feature type="region of interest" description="Disordered" evidence="6">
    <location>
        <begin position="1"/>
        <end position="36"/>
    </location>
</feature>
<evidence type="ECO:0000313" key="8">
    <source>
        <dbReference type="EMBL" id="ORX77076.1"/>
    </source>
</evidence>
<evidence type="ECO:0000259" key="7">
    <source>
        <dbReference type="Pfam" id="PF23594"/>
    </source>
</evidence>
<comment type="caution">
    <text evidence="8">The sequence shown here is derived from an EMBL/GenBank/DDBJ whole genome shotgun (WGS) entry which is preliminary data.</text>
</comment>
<evidence type="ECO:0000256" key="5">
    <source>
        <dbReference type="ARBA" id="ARBA00023049"/>
    </source>
</evidence>
<organism evidence="8 9">
    <name type="scientific">Basidiobolus meristosporus CBS 931.73</name>
    <dbReference type="NCBI Taxonomy" id="1314790"/>
    <lineage>
        <taxon>Eukaryota</taxon>
        <taxon>Fungi</taxon>
        <taxon>Fungi incertae sedis</taxon>
        <taxon>Zoopagomycota</taxon>
        <taxon>Entomophthoromycotina</taxon>
        <taxon>Basidiobolomycetes</taxon>
        <taxon>Basidiobolales</taxon>
        <taxon>Basidiobolaceae</taxon>
        <taxon>Basidiobolus</taxon>
    </lineage>
</organism>
<evidence type="ECO:0000313" key="9">
    <source>
        <dbReference type="Proteomes" id="UP000193498"/>
    </source>
</evidence>
<reference evidence="8 9" key="1">
    <citation type="submission" date="2016-07" db="EMBL/GenBank/DDBJ databases">
        <title>Pervasive Adenine N6-methylation of Active Genes in Fungi.</title>
        <authorList>
            <consortium name="DOE Joint Genome Institute"/>
            <person name="Mondo S.J."/>
            <person name="Dannebaum R.O."/>
            <person name="Kuo R.C."/>
            <person name="Labutti K."/>
            <person name="Haridas S."/>
            <person name="Kuo A."/>
            <person name="Salamov A."/>
            <person name="Ahrendt S.R."/>
            <person name="Lipzen A."/>
            <person name="Sullivan W."/>
            <person name="Andreopoulos W.B."/>
            <person name="Clum A."/>
            <person name="Lindquist E."/>
            <person name="Daum C."/>
            <person name="Ramamoorthy G.K."/>
            <person name="Gryganskyi A."/>
            <person name="Culley D."/>
            <person name="Magnuson J.K."/>
            <person name="James T.Y."/>
            <person name="O'Malley M.A."/>
            <person name="Stajich J.E."/>
            <person name="Spatafora J.W."/>
            <person name="Visel A."/>
            <person name="Grigoriev I.V."/>
        </authorList>
    </citation>
    <scope>NUCLEOTIDE SEQUENCE [LARGE SCALE GENOMIC DNA]</scope>
    <source>
        <strain evidence="8 9">CBS 931.73</strain>
    </source>
</reference>
<name>A0A1Y1WV36_9FUNG</name>
<dbReference type="InParanoid" id="A0A1Y1WV36"/>
<keyword evidence="2" id="KW-0479">Metal-binding</keyword>
<sequence length="62" mass="6951">MLSLAEAYNKSVQEESTLSADQLKTRHVGKQDPKRHLEETVEDVMCNNIVQTLGTMLDAVSF</sequence>
<proteinExistence type="predicted"/>
<evidence type="ECO:0000256" key="1">
    <source>
        <dbReference type="ARBA" id="ARBA00022670"/>
    </source>
</evidence>
<keyword evidence="5" id="KW-0482">Metalloprotease</keyword>
<feature type="domain" description="26S proteasome regulatory subunit RPN11 C-terminal" evidence="7">
    <location>
        <begin position="1"/>
        <end position="60"/>
    </location>
</feature>
<dbReference type="STRING" id="1314790.A0A1Y1WV36"/>
<evidence type="ECO:0000256" key="4">
    <source>
        <dbReference type="ARBA" id="ARBA00022833"/>
    </source>
</evidence>
<dbReference type="GO" id="GO:0008237">
    <property type="term" value="F:metallopeptidase activity"/>
    <property type="evidence" value="ECO:0007669"/>
    <property type="project" value="UniProtKB-KW"/>
</dbReference>
<evidence type="ECO:0000256" key="3">
    <source>
        <dbReference type="ARBA" id="ARBA00022801"/>
    </source>
</evidence>
<keyword evidence="4" id="KW-0862">Zinc</keyword>
<keyword evidence="3" id="KW-0378">Hydrolase</keyword>
<gene>
    <name evidence="8" type="ORF">K493DRAFT_107324</name>
</gene>
<evidence type="ECO:0000256" key="2">
    <source>
        <dbReference type="ARBA" id="ARBA00022723"/>
    </source>
</evidence>
<feature type="compositionally biased region" description="Polar residues" evidence="6">
    <location>
        <begin position="10"/>
        <end position="22"/>
    </location>
</feature>
<keyword evidence="1" id="KW-0645">Protease</keyword>
<dbReference type="EMBL" id="MCFE01000902">
    <property type="protein sequence ID" value="ORX77076.1"/>
    <property type="molecule type" value="Genomic_DNA"/>
</dbReference>